<dbReference type="EMBL" id="VJVZ01000008">
    <property type="protein sequence ID" value="TRW23638.1"/>
    <property type="molecule type" value="Genomic_DNA"/>
</dbReference>
<dbReference type="AlphaFoldDB" id="A0A552UZJ8"/>
<dbReference type="OrthoDB" id="9803554at2"/>
<keyword evidence="5" id="KW-0238">DNA-binding</keyword>
<reference evidence="13 14" key="1">
    <citation type="submission" date="2019-07" db="EMBL/GenBank/DDBJ databases">
        <title>Flavobacterium sp. nov., isolated from glacier ice.</title>
        <authorList>
            <person name="Liu Q."/>
            <person name="Xin Y.-H."/>
        </authorList>
    </citation>
    <scope>NUCLEOTIDE SEQUENCE [LARGE SCALE GENOMIC DNA]</scope>
    <source>
        <strain evidence="13 14">ZT4R6</strain>
    </source>
</reference>
<dbReference type="CDD" id="cd03362">
    <property type="entry name" value="TOPRIM_TopoIA_TopoIII"/>
    <property type="match status" value="1"/>
</dbReference>
<dbReference type="Pfam" id="PF01751">
    <property type="entry name" value="Toprim"/>
    <property type="match status" value="1"/>
</dbReference>
<dbReference type="RefSeq" id="WP_143373895.1">
    <property type="nucleotide sequence ID" value="NZ_VJVZ01000008.1"/>
</dbReference>
<name>A0A552UZJ8_9FLAO</name>
<proteinExistence type="inferred from homology"/>
<dbReference type="Gene3D" id="2.70.20.10">
    <property type="entry name" value="Topoisomerase I, domain 3"/>
    <property type="match status" value="1"/>
</dbReference>
<evidence type="ECO:0000256" key="3">
    <source>
        <dbReference type="ARBA" id="ARBA00012891"/>
    </source>
</evidence>
<evidence type="ECO:0000256" key="5">
    <source>
        <dbReference type="ARBA" id="ARBA00023125"/>
    </source>
</evidence>
<evidence type="ECO:0000256" key="7">
    <source>
        <dbReference type="ARBA" id="ARBA00030003"/>
    </source>
</evidence>
<dbReference type="EC" id="5.6.2.1" evidence="3"/>
<dbReference type="InterPro" id="IPR013825">
    <property type="entry name" value="Topo_IA_cen_sub2"/>
</dbReference>
<comment type="catalytic activity">
    <reaction evidence="1">
        <text>ATP-independent breakage of single-stranded DNA, followed by passage and rejoining.</text>
        <dbReference type="EC" id="5.6.2.1"/>
    </reaction>
</comment>
<evidence type="ECO:0000256" key="4">
    <source>
        <dbReference type="ARBA" id="ARBA00023029"/>
    </source>
</evidence>
<keyword evidence="14" id="KW-1185">Reference proteome</keyword>
<evidence type="ECO:0000313" key="13">
    <source>
        <dbReference type="EMBL" id="TRW23638.1"/>
    </source>
</evidence>
<dbReference type="InterPro" id="IPR034144">
    <property type="entry name" value="TOPRIM_TopoIII"/>
</dbReference>
<dbReference type="InterPro" id="IPR006171">
    <property type="entry name" value="TOPRIM_dom"/>
</dbReference>
<dbReference type="PRINTS" id="PR00417">
    <property type="entry name" value="PRTPISMRASEI"/>
</dbReference>
<dbReference type="SMART" id="SM00493">
    <property type="entry name" value="TOPRIM"/>
    <property type="match status" value="1"/>
</dbReference>
<dbReference type="InterPro" id="IPR003602">
    <property type="entry name" value="Topo_IA_DNA-bd_dom"/>
</dbReference>
<dbReference type="InterPro" id="IPR003601">
    <property type="entry name" value="Topo_IA_2"/>
</dbReference>
<dbReference type="Gene3D" id="1.10.290.10">
    <property type="entry name" value="Topoisomerase I, domain 4"/>
    <property type="match status" value="1"/>
</dbReference>
<dbReference type="InterPro" id="IPR013826">
    <property type="entry name" value="Topo_IA_cen_sub3"/>
</dbReference>
<dbReference type="GO" id="GO:0006281">
    <property type="term" value="P:DNA repair"/>
    <property type="evidence" value="ECO:0007669"/>
    <property type="project" value="TreeGrafter"/>
</dbReference>
<keyword evidence="6 13" id="KW-0413">Isomerase</keyword>
<dbReference type="InterPro" id="IPR025589">
    <property type="entry name" value="Toprim_C_rpt"/>
</dbReference>
<dbReference type="CDD" id="cd00186">
    <property type="entry name" value="TOP1Ac"/>
    <property type="match status" value="1"/>
</dbReference>
<dbReference type="Proteomes" id="UP000320643">
    <property type="component" value="Unassembled WGS sequence"/>
</dbReference>
<feature type="domain" description="Topo IA-type catalytic" evidence="12">
    <location>
        <begin position="158"/>
        <end position="588"/>
    </location>
</feature>
<dbReference type="PANTHER" id="PTHR11390">
    <property type="entry name" value="PROKARYOTIC DNA TOPOISOMERASE"/>
    <property type="match status" value="1"/>
</dbReference>
<protein>
    <recommendedName>
        <fullName evidence="3">DNA topoisomerase</fullName>
        <ecNumber evidence="3">5.6.2.1</ecNumber>
    </recommendedName>
    <alternativeName>
        <fullName evidence="10">Omega-protein</fullName>
    </alternativeName>
    <alternativeName>
        <fullName evidence="9">Relaxing enzyme</fullName>
    </alternativeName>
    <alternativeName>
        <fullName evidence="7">Swivelase</fullName>
    </alternativeName>
    <alternativeName>
        <fullName evidence="8">Untwisting enzyme</fullName>
    </alternativeName>
</protein>
<comment type="similarity">
    <text evidence="2">Belongs to the type IA topoisomerase family.</text>
</comment>
<dbReference type="Gene3D" id="1.10.460.10">
    <property type="entry name" value="Topoisomerase I, domain 2"/>
    <property type="match status" value="1"/>
</dbReference>
<feature type="domain" description="Toprim" evidence="11">
    <location>
        <begin position="1"/>
        <end position="141"/>
    </location>
</feature>
<dbReference type="GO" id="GO:0043597">
    <property type="term" value="C:cytoplasmic replication fork"/>
    <property type="evidence" value="ECO:0007669"/>
    <property type="project" value="TreeGrafter"/>
</dbReference>
<dbReference type="SMART" id="SM00437">
    <property type="entry name" value="TOP1Ac"/>
    <property type="match status" value="1"/>
</dbReference>
<evidence type="ECO:0000256" key="2">
    <source>
        <dbReference type="ARBA" id="ARBA00009446"/>
    </source>
</evidence>
<dbReference type="GO" id="GO:0006265">
    <property type="term" value="P:DNA topological change"/>
    <property type="evidence" value="ECO:0007669"/>
    <property type="project" value="InterPro"/>
</dbReference>
<dbReference type="InterPro" id="IPR013824">
    <property type="entry name" value="Topo_IA_cen_sub1"/>
</dbReference>
<organism evidence="13 14">
    <name type="scientific">Flavobacterium zepuense</name>
    <dbReference type="NCBI Taxonomy" id="2593302"/>
    <lineage>
        <taxon>Bacteria</taxon>
        <taxon>Pseudomonadati</taxon>
        <taxon>Bacteroidota</taxon>
        <taxon>Flavobacteriia</taxon>
        <taxon>Flavobacteriales</taxon>
        <taxon>Flavobacteriaceae</taxon>
        <taxon>Flavobacterium</taxon>
    </lineage>
</organism>
<comment type="caution">
    <text evidence="13">The sequence shown here is derived from an EMBL/GenBank/DDBJ whole genome shotgun (WGS) entry which is preliminary data.</text>
</comment>
<dbReference type="InterPro" id="IPR023405">
    <property type="entry name" value="Topo_IA_core_domain"/>
</dbReference>
<dbReference type="GO" id="GO:0003917">
    <property type="term" value="F:DNA topoisomerase type I (single strand cut, ATP-independent) activity"/>
    <property type="evidence" value="ECO:0007669"/>
    <property type="project" value="UniProtKB-EC"/>
</dbReference>
<dbReference type="GO" id="GO:0003677">
    <property type="term" value="F:DNA binding"/>
    <property type="evidence" value="ECO:0007669"/>
    <property type="project" value="UniProtKB-KW"/>
</dbReference>
<gene>
    <name evidence="13" type="ORF">FMM05_13335</name>
</gene>
<dbReference type="SMART" id="SM00436">
    <property type="entry name" value="TOP1Bc"/>
    <property type="match status" value="1"/>
</dbReference>
<sequence length="687" mass="76027">MIAVLAEKPSVARELAALLGATVKKEGYLEGNGYAVTWALGHLVALGLPEDYGIKGFQKESLPIIPSPFLLTPRKGSGKERLLPDKGILKQLVVIGELFTKCDSIIVATDAGREGELIFRYIYEYLNCRKPFERLWVSSLTEKALNNGLANLLAGSDFDNLYLAARARSRADWLVGINASQALSIAAGSGVYSLGRVQTPTLGLICKRYDEHEKFIPEKYWQLQLQHTKSFIDFKSVSVLAWDDKAQAEDALKSIQRKGHAVVTSVESETMEDPAPLLFDLTGLQKEANRKFGFTASETLEIAQGLYEKKFITYPRTGSKYITQDLWPELPGLIRGMESDAALGKLLSKVKFGRLNKHIVNEAKVTDHHGLLVTEKVPSALSVKEGTIYHMIALRLLEAVSESCVREVTDISLQVLHYDFKLKSSKVLEPGWRGIQEEFTDAEASTDTIPEVKADDQISITGISLLEKQTRTPELYIEASLLSAMEHVMVDTDDPKLKQAIKHAGLGTPATRAGIIEALLGRDYIERKGKALLPTPKGASVYSLVADKKISSATMTAEWELALAGIEEGELDSDDFQHKIESYARDVTLELLQVQIKTEGVPQLLCPRCNEHHLLITEKVVKCPEGDCGWLQFRKVCGVLLSHEEIVNLIKNKQTSVLKGMKSKSGKSFTAKLVLNEQSEVTFAFEK</sequence>
<keyword evidence="4" id="KW-0799">Topoisomerase</keyword>
<dbReference type="Pfam" id="PF13342">
    <property type="entry name" value="Toprim_Crpt"/>
    <property type="match status" value="1"/>
</dbReference>
<dbReference type="SUPFAM" id="SSF56712">
    <property type="entry name" value="Prokaryotic type I DNA topoisomerase"/>
    <property type="match status" value="1"/>
</dbReference>
<dbReference type="Gene3D" id="3.40.50.140">
    <property type="match status" value="1"/>
</dbReference>
<evidence type="ECO:0000256" key="9">
    <source>
        <dbReference type="ARBA" id="ARBA00032235"/>
    </source>
</evidence>
<evidence type="ECO:0000256" key="1">
    <source>
        <dbReference type="ARBA" id="ARBA00000213"/>
    </source>
</evidence>
<evidence type="ECO:0000259" key="12">
    <source>
        <dbReference type="PROSITE" id="PS52039"/>
    </source>
</evidence>
<evidence type="ECO:0000259" key="11">
    <source>
        <dbReference type="PROSITE" id="PS50880"/>
    </source>
</evidence>
<evidence type="ECO:0000256" key="10">
    <source>
        <dbReference type="ARBA" id="ARBA00032877"/>
    </source>
</evidence>
<accession>A0A552UZJ8</accession>
<dbReference type="PROSITE" id="PS50880">
    <property type="entry name" value="TOPRIM"/>
    <property type="match status" value="1"/>
</dbReference>
<dbReference type="InterPro" id="IPR013497">
    <property type="entry name" value="Topo_IA_cen"/>
</dbReference>
<dbReference type="Pfam" id="PF01131">
    <property type="entry name" value="Topoisom_bac"/>
    <property type="match status" value="1"/>
</dbReference>
<dbReference type="InterPro" id="IPR000380">
    <property type="entry name" value="Topo_IA"/>
</dbReference>
<dbReference type="GO" id="GO:0006310">
    <property type="term" value="P:DNA recombination"/>
    <property type="evidence" value="ECO:0007669"/>
    <property type="project" value="TreeGrafter"/>
</dbReference>
<dbReference type="PANTHER" id="PTHR11390:SF21">
    <property type="entry name" value="DNA TOPOISOMERASE 3-ALPHA"/>
    <property type="match status" value="1"/>
</dbReference>
<dbReference type="PROSITE" id="PS52039">
    <property type="entry name" value="TOPO_IA_2"/>
    <property type="match status" value="1"/>
</dbReference>
<evidence type="ECO:0000256" key="8">
    <source>
        <dbReference type="ARBA" id="ARBA00031985"/>
    </source>
</evidence>
<evidence type="ECO:0000313" key="14">
    <source>
        <dbReference type="Proteomes" id="UP000320643"/>
    </source>
</evidence>
<evidence type="ECO:0000256" key="6">
    <source>
        <dbReference type="ARBA" id="ARBA00023235"/>
    </source>
</evidence>